<organism evidence="4 5">
    <name type="scientific">Lobosporangium transversale</name>
    <dbReference type="NCBI Taxonomy" id="64571"/>
    <lineage>
        <taxon>Eukaryota</taxon>
        <taxon>Fungi</taxon>
        <taxon>Fungi incertae sedis</taxon>
        <taxon>Mucoromycota</taxon>
        <taxon>Mortierellomycotina</taxon>
        <taxon>Mortierellomycetes</taxon>
        <taxon>Mortierellales</taxon>
        <taxon>Mortierellaceae</taxon>
        <taxon>Lobosporangium</taxon>
    </lineage>
</organism>
<protein>
    <recommendedName>
        <fullName evidence="3">DUF7330 domain-containing protein</fullName>
    </recommendedName>
</protein>
<dbReference type="RefSeq" id="XP_021886757.1">
    <property type="nucleotide sequence ID" value="XM_022027398.1"/>
</dbReference>
<dbReference type="OrthoDB" id="2386295at2759"/>
<evidence type="ECO:0000259" key="3">
    <source>
        <dbReference type="Pfam" id="PF24016"/>
    </source>
</evidence>
<reference evidence="4 5" key="1">
    <citation type="submission" date="2016-07" db="EMBL/GenBank/DDBJ databases">
        <title>Pervasive Adenine N6-methylation of Active Genes in Fungi.</title>
        <authorList>
            <consortium name="DOE Joint Genome Institute"/>
            <person name="Mondo S.J."/>
            <person name="Dannebaum R.O."/>
            <person name="Kuo R.C."/>
            <person name="Labutti K."/>
            <person name="Haridas S."/>
            <person name="Kuo A."/>
            <person name="Salamov A."/>
            <person name="Ahrendt S.R."/>
            <person name="Lipzen A."/>
            <person name="Sullivan W."/>
            <person name="Andreopoulos W.B."/>
            <person name="Clum A."/>
            <person name="Lindquist E."/>
            <person name="Daum C."/>
            <person name="Ramamoorthy G.K."/>
            <person name="Gryganskyi A."/>
            <person name="Culley D."/>
            <person name="Magnuson J.K."/>
            <person name="James T.Y."/>
            <person name="O'Malley M.A."/>
            <person name="Stajich J.E."/>
            <person name="Spatafora J.W."/>
            <person name="Visel A."/>
            <person name="Grigoriev I.V."/>
        </authorList>
    </citation>
    <scope>NUCLEOTIDE SEQUENCE [LARGE SCALE GENOMIC DNA]</scope>
    <source>
        <strain evidence="4 5">NRRL 3116</strain>
    </source>
</reference>
<dbReference type="AlphaFoldDB" id="A0A1Y2H4Z7"/>
<dbReference type="GeneID" id="33569241"/>
<evidence type="ECO:0000313" key="4">
    <source>
        <dbReference type="EMBL" id="ORZ29084.1"/>
    </source>
</evidence>
<feature type="region of interest" description="Disordered" evidence="1">
    <location>
        <begin position="191"/>
        <end position="216"/>
    </location>
</feature>
<gene>
    <name evidence="4" type="ORF">BCR41DRAFT_382942</name>
</gene>
<evidence type="ECO:0000313" key="5">
    <source>
        <dbReference type="Proteomes" id="UP000193648"/>
    </source>
</evidence>
<feature type="domain" description="DUF7330" evidence="3">
    <location>
        <begin position="365"/>
        <end position="507"/>
    </location>
</feature>
<proteinExistence type="predicted"/>
<dbReference type="Proteomes" id="UP000193648">
    <property type="component" value="Unassembled WGS sequence"/>
</dbReference>
<dbReference type="EMBL" id="MCFF01000001">
    <property type="protein sequence ID" value="ORZ29084.1"/>
    <property type="molecule type" value="Genomic_DNA"/>
</dbReference>
<dbReference type="InterPro" id="IPR055754">
    <property type="entry name" value="DUF7330"/>
</dbReference>
<feature type="transmembrane region" description="Helical" evidence="2">
    <location>
        <begin position="85"/>
        <end position="102"/>
    </location>
</feature>
<evidence type="ECO:0000256" key="2">
    <source>
        <dbReference type="SAM" id="Phobius"/>
    </source>
</evidence>
<dbReference type="InParanoid" id="A0A1Y2H4Z7"/>
<name>A0A1Y2H4Z7_9FUNG</name>
<evidence type="ECO:0000256" key="1">
    <source>
        <dbReference type="SAM" id="MobiDB-lite"/>
    </source>
</evidence>
<keyword evidence="2" id="KW-1133">Transmembrane helix</keyword>
<accession>A0A1Y2H4Z7</accession>
<dbReference type="Pfam" id="PF24016">
    <property type="entry name" value="DUF7330"/>
    <property type="match status" value="1"/>
</dbReference>
<keyword evidence="2" id="KW-0472">Membrane</keyword>
<comment type="caution">
    <text evidence="4">The sequence shown here is derived from an EMBL/GenBank/DDBJ whole genome shotgun (WGS) entry which is preliminary data.</text>
</comment>
<sequence length="514" mass="57208">MTACNNSHSSSRHQPVCCVYTGTENQPLLGYHPHQYQQQQQQHRHQGEYHLNISDEKNYASLEAEYPQSTSQCERASRRKKFRRHLLLLLVLGFVYFTFFHSCRNNYFHQHQDPDTFGRGSNTDNNSDRSNIAYPDSCLKHADTWEKPWVFDIDAANFQLKFGQGSMGSRVQVYTGAVQKPTFELYAKASLSEDEDGDEGDKRHRNSGNDDNSNRGDAIEVVRHGVHLEFKQSLELSEALIWFEDHYVEHGGYKYRACAQVDINIIVPESYKRYGSISVEGAVTSINAHDLDNIKFDKLNLVTATGNVITKDNIHADQFSTHVSAGNAEIESVQTASDDGREPLDVKVVVNTGHVVVGVETNPVGKNESRPHRILVQASTGSVKLDVAPAKAKSSGSMAQKPGHLQIDTSTNTGTVRNLIQLASEDQTLNLSSSSRTGTVDATVSDSFLGRFDLSTMVGNSKVVPALGSESSISYEKQTPHSKIGFKTLSDNKAYESEIKLRTITGRTFLEFIK</sequence>
<keyword evidence="2" id="KW-0812">Transmembrane</keyword>
<keyword evidence="5" id="KW-1185">Reference proteome</keyword>